<organism evidence="2">
    <name type="scientific">Rhizophora mucronata</name>
    <name type="common">Asiatic mangrove</name>
    <dbReference type="NCBI Taxonomy" id="61149"/>
    <lineage>
        <taxon>Eukaryota</taxon>
        <taxon>Viridiplantae</taxon>
        <taxon>Streptophyta</taxon>
        <taxon>Embryophyta</taxon>
        <taxon>Tracheophyta</taxon>
        <taxon>Spermatophyta</taxon>
        <taxon>Magnoliopsida</taxon>
        <taxon>eudicotyledons</taxon>
        <taxon>Gunneridae</taxon>
        <taxon>Pentapetalae</taxon>
        <taxon>rosids</taxon>
        <taxon>fabids</taxon>
        <taxon>Malpighiales</taxon>
        <taxon>Rhizophoraceae</taxon>
        <taxon>Rhizophora</taxon>
    </lineage>
</organism>
<protein>
    <submittedName>
        <fullName evidence="2">Uncharacterized protein</fullName>
    </submittedName>
</protein>
<name>A0A2P2QTS5_RHIMU</name>
<keyword evidence="1" id="KW-0732">Signal</keyword>
<evidence type="ECO:0000256" key="1">
    <source>
        <dbReference type="SAM" id="SignalP"/>
    </source>
</evidence>
<dbReference type="AlphaFoldDB" id="A0A2P2QTS5"/>
<feature type="chain" id="PRO_5015203036" evidence="1">
    <location>
        <begin position="16"/>
        <end position="55"/>
    </location>
</feature>
<proteinExistence type="predicted"/>
<dbReference type="EMBL" id="GGEC01089945">
    <property type="protein sequence ID" value="MBX70429.1"/>
    <property type="molecule type" value="Transcribed_RNA"/>
</dbReference>
<reference evidence="2" key="1">
    <citation type="submission" date="2018-02" db="EMBL/GenBank/DDBJ databases">
        <title>Rhizophora mucronata_Transcriptome.</title>
        <authorList>
            <person name="Meera S.P."/>
            <person name="Sreeshan A."/>
            <person name="Augustine A."/>
        </authorList>
    </citation>
    <scope>NUCLEOTIDE SEQUENCE</scope>
    <source>
        <tissue evidence="2">Leaf</tissue>
    </source>
</reference>
<evidence type="ECO:0000313" key="2">
    <source>
        <dbReference type="EMBL" id="MBX70429.1"/>
    </source>
</evidence>
<feature type="signal peptide" evidence="1">
    <location>
        <begin position="1"/>
        <end position="15"/>
    </location>
</feature>
<accession>A0A2P2QTS5</accession>
<sequence>MLIMLFALYWTLKHPFSLVKLCDPFSEPFFDLYCLSHYHGLNGALNLFSYFVEGI</sequence>